<sequence>VGGHVFNVLDLEVVAHAGAGVDLVLAPFQHQPHAAAVEEHQVAKAEQLGQAERLAIKLLAAVGAGDG</sequence>
<proteinExistence type="predicted"/>
<dbReference type="AlphaFoldDB" id="B9TKP5"/>
<gene>
    <name evidence="1" type="ORF">RCOM_1981600</name>
</gene>
<name>B9TKP5_RICCO</name>
<organism evidence="1 2">
    <name type="scientific">Ricinus communis</name>
    <name type="common">Castor bean</name>
    <dbReference type="NCBI Taxonomy" id="3988"/>
    <lineage>
        <taxon>Eukaryota</taxon>
        <taxon>Viridiplantae</taxon>
        <taxon>Streptophyta</taxon>
        <taxon>Embryophyta</taxon>
        <taxon>Tracheophyta</taxon>
        <taxon>Spermatophyta</taxon>
        <taxon>Magnoliopsida</taxon>
        <taxon>eudicotyledons</taxon>
        <taxon>Gunneridae</taxon>
        <taxon>Pentapetalae</taxon>
        <taxon>rosids</taxon>
        <taxon>fabids</taxon>
        <taxon>Malpighiales</taxon>
        <taxon>Euphorbiaceae</taxon>
        <taxon>Acalyphoideae</taxon>
        <taxon>Acalypheae</taxon>
        <taxon>Ricinus</taxon>
    </lineage>
</organism>
<reference evidence="2" key="1">
    <citation type="journal article" date="2010" name="Nat. Biotechnol.">
        <title>Draft genome sequence of the oilseed species Ricinus communis.</title>
        <authorList>
            <person name="Chan A.P."/>
            <person name="Crabtree J."/>
            <person name="Zhao Q."/>
            <person name="Lorenzi H."/>
            <person name="Orvis J."/>
            <person name="Puiu D."/>
            <person name="Melake-Berhan A."/>
            <person name="Jones K.M."/>
            <person name="Redman J."/>
            <person name="Chen G."/>
            <person name="Cahoon E.B."/>
            <person name="Gedil M."/>
            <person name="Stanke M."/>
            <person name="Haas B.J."/>
            <person name="Wortman J.R."/>
            <person name="Fraser-Liggett C.M."/>
            <person name="Ravel J."/>
            <person name="Rabinowicz P.D."/>
        </authorList>
    </citation>
    <scope>NUCLEOTIDE SEQUENCE [LARGE SCALE GENOMIC DNA]</scope>
    <source>
        <strain evidence="2">cv. Hale</strain>
    </source>
</reference>
<dbReference type="Proteomes" id="UP000008311">
    <property type="component" value="Unassembled WGS sequence"/>
</dbReference>
<evidence type="ECO:0000313" key="2">
    <source>
        <dbReference type="Proteomes" id="UP000008311"/>
    </source>
</evidence>
<protein>
    <submittedName>
        <fullName evidence="1">Uncharacterized protein</fullName>
    </submittedName>
</protein>
<keyword evidence="2" id="KW-1185">Reference proteome</keyword>
<accession>B9TKP5</accession>
<dbReference type="InParanoid" id="B9TKP5"/>
<evidence type="ECO:0000313" key="1">
    <source>
        <dbReference type="EMBL" id="EEF23570.1"/>
    </source>
</evidence>
<dbReference type="EMBL" id="EQ985548">
    <property type="protein sequence ID" value="EEF23570.1"/>
    <property type="molecule type" value="Genomic_DNA"/>
</dbReference>
<feature type="non-terminal residue" evidence="1">
    <location>
        <position position="1"/>
    </location>
</feature>